<name>A0A0X4EJY7_9ENTR</name>
<sequence>MNLENTLKYHFAKSTMISDSPRATASDSLTGTDIMAAMGMTQERAALGYSAFLGKMGISNNDRERASELLAQYALTKCDRVAALRKLDAGLKPLVMHQLATFAFEDYSRSAASVKQCDGCNGEGFIDAEVFSMKSHTPTKDKKFVKMSLHMGVEHIRPSEYELRRQVREVARVLCPQCKGKKVVSCACKDCHGRGKAVNQVLTEQQGVPVLADCKRCSGRGFERIPSTEAYAAVCQITDAISLDTWKKSVKPFYDQLITKFDIEEAWADAQLKQITK</sequence>
<dbReference type="InterPro" id="IPR036410">
    <property type="entry name" value="HSP_DnaJ_Cys-rich_dom_sf"/>
</dbReference>
<keyword evidence="1" id="KW-0805">Transcription regulation</keyword>
<dbReference type="SUPFAM" id="SSF57938">
    <property type="entry name" value="DnaJ/Hsp40 cysteine-rich domain"/>
    <property type="match status" value="1"/>
</dbReference>
<evidence type="ECO:0000313" key="5">
    <source>
        <dbReference type="Proteomes" id="UP000064715"/>
    </source>
</evidence>
<dbReference type="RefSeq" id="WP_059311992.1">
    <property type="nucleotide sequence ID" value="NZ_LRCR01000030.1"/>
</dbReference>
<comment type="caution">
    <text evidence="4">The sequence shown here is derived from an EMBL/GenBank/DDBJ whole genome shotgun (WGS) entry which is preliminary data.</text>
</comment>
<accession>A0A0X4EJY7</accession>
<keyword evidence="3" id="KW-0804">Transcription</keyword>
<proteinExistence type="inferred from homology"/>
<dbReference type="EMBL" id="LRCR01000030">
    <property type="protein sequence ID" value="KUQ81961.1"/>
    <property type="molecule type" value="Genomic_DNA"/>
</dbReference>
<dbReference type="InterPro" id="IPR003222">
    <property type="entry name" value="Antitermntn"/>
</dbReference>
<keyword evidence="2" id="KW-0238">DNA-binding</keyword>
<dbReference type="OrthoDB" id="6572202at2"/>
<evidence type="ECO:0000256" key="2">
    <source>
        <dbReference type="ARBA" id="ARBA00023125"/>
    </source>
</evidence>
<dbReference type="HAMAP" id="MF_04158">
    <property type="entry name" value="Antitermination_lambda"/>
    <property type="match status" value="1"/>
</dbReference>
<dbReference type="InterPro" id="IPR038500">
    <property type="entry name" value="Antitermination_sf"/>
</dbReference>
<keyword evidence="5" id="KW-1185">Reference proteome</keyword>
<dbReference type="GO" id="GO:0003677">
    <property type="term" value="F:DNA binding"/>
    <property type="evidence" value="ECO:0007669"/>
    <property type="project" value="UniProtKB-KW"/>
</dbReference>
<evidence type="ECO:0000256" key="3">
    <source>
        <dbReference type="ARBA" id="ARBA00023163"/>
    </source>
</evidence>
<reference evidence="5" key="1">
    <citation type="submission" date="2016-01" db="EMBL/GenBank/DDBJ databases">
        <title>WGS of SAMN04407783.</title>
        <authorList>
            <person name="Adams M."/>
            <person name="Sutton G."/>
            <person name="Nelson K."/>
            <person name="Thaden J."/>
            <person name="Fowler V."/>
            <person name="Mccorrison J."/>
            <person name="Sanka R."/>
            <person name="Brinkac L."/>
            <person name="Nierman W."/>
        </authorList>
    </citation>
    <scope>NUCLEOTIDE SEQUENCE [LARGE SCALE GENOMIC DNA]</scope>
    <source>
        <strain evidence="5">GN04363</strain>
    </source>
</reference>
<dbReference type="Pfam" id="PF03589">
    <property type="entry name" value="Antiterm"/>
    <property type="match status" value="2"/>
</dbReference>
<evidence type="ECO:0000313" key="4">
    <source>
        <dbReference type="EMBL" id="KUQ81961.1"/>
    </source>
</evidence>
<organism evidence="4 5">
    <name type="scientific">Enterobacter genomosp. O</name>
    <dbReference type="NCBI Taxonomy" id="2364150"/>
    <lineage>
        <taxon>Bacteria</taxon>
        <taxon>Pseudomonadati</taxon>
        <taxon>Pseudomonadota</taxon>
        <taxon>Gammaproteobacteria</taxon>
        <taxon>Enterobacterales</taxon>
        <taxon>Enterobacteriaceae</taxon>
        <taxon>Enterobacter</taxon>
        <taxon>Enterobacter cloacae complex</taxon>
        <taxon>Enterobacter cloacae complex clade O</taxon>
    </lineage>
</organism>
<dbReference type="Gene3D" id="1.10.274.110">
    <property type="match status" value="1"/>
</dbReference>
<dbReference type="Proteomes" id="UP000064715">
    <property type="component" value="Unassembled WGS sequence"/>
</dbReference>
<dbReference type="GO" id="GO:0006355">
    <property type="term" value="P:regulation of DNA-templated transcription"/>
    <property type="evidence" value="ECO:0007669"/>
    <property type="project" value="InterPro"/>
</dbReference>
<protein>
    <submittedName>
        <fullName evidence="4">Antitermination protein</fullName>
    </submittedName>
</protein>
<evidence type="ECO:0000256" key="1">
    <source>
        <dbReference type="ARBA" id="ARBA00023015"/>
    </source>
</evidence>
<dbReference type="AlphaFoldDB" id="A0A0X4EJY7"/>
<gene>
    <name evidence="4" type="ORF">AWI28_20440</name>
</gene>